<evidence type="ECO:0000313" key="8">
    <source>
        <dbReference type="Proteomes" id="UP000784128"/>
    </source>
</evidence>
<feature type="transmembrane region" description="Helical" evidence="5">
    <location>
        <begin position="86"/>
        <end position="104"/>
    </location>
</feature>
<evidence type="ECO:0000256" key="2">
    <source>
        <dbReference type="ARBA" id="ARBA00022692"/>
    </source>
</evidence>
<feature type="transmembrane region" description="Helical" evidence="5">
    <location>
        <begin position="211"/>
        <end position="231"/>
    </location>
</feature>
<organism evidence="7 8">
    <name type="scientific">Pelotalea chapellei</name>
    <dbReference type="NCBI Taxonomy" id="44671"/>
    <lineage>
        <taxon>Bacteria</taxon>
        <taxon>Pseudomonadati</taxon>
        <taxon>Thermodesulfobacteriota</taxon>
        <taxon>Desulfuromonadia</taxon>
        <taxon>Geobacterales</taxon>
        <taxon>Geobacteraceae</taxon>
        <taxon>Pelotalea</taxon>
    </lineage>
</organism>
<reference evidence="7 8" key="1">
    <citation type="submission" date="2021-05" db="EMBL/GenBank/DDBJ databases">
        <title>The draft genome of Geobacter chapellei DSM 13688.</title>
        <authorList>
            <person name="Xu Z."/>
            <person name="Masuda Y."/>
            <person name="Itoh H."/>
            <person name="Senoo K."/>
        </authorList>
    </citation>
    <scope>NUCLEOTIDE SEQUENCE [LARGE SCALE GENOMIC DNA]</scope>
    <source>
        <strain evidence="7 8">DSM 13688</strain>
    </source>
</reference>
<evidence type="ECO:0000256" key="1">
    <source>
        <dbReference type="ARBA" id="ARBA00004141"/>
    </source>
</evidence>
<dbReference type="InterPro" id="IPR007016">
    <property type="entry name" value="O-antigen_ligase-rel_domated"/>
</dbReference>
<dbReference type="GO" id="GO:0016874">
    <property type="term" value="F:ligase activity"/>
    <property type="evidence" value="ECO:0007669"/>
    <property type="project" value="UniProtKB-KW"/>
</dbReference>
<feature type="transmembrane region" description="Helical" evidence="5">
    <location>
        <begin position="158"/>
        <end position="181"/>
    </location>
</feature>
<comment type="caution">
    <text evidence="7">The sequence shown here is derived from an EMBL/GenBank/DDBJ whole genome shotgun (WGS) entry which is preliminary data.</text>
</comment>
<protein>
    <submittedName>
        <fullName evidence="7">O-antigen ligase family protein</fullName>
    </submittedName>
</protein>
<sequence length="416" mass="46936">MNIEAFSRLLLLAILMLSIVFPATLQGIKIVLLTLVMGGFLILAVKRPFQMRWSKSVLIISFIFSLIGFIWSLYGEGLGNPGATRVLTVMAIYPMLFTLLGVFWKPGDAAKLQKAFLWFGFILILSQGLYIGSSFGLDGGVFKSLYGDIAVVDQGDDYFLFTLPSVASLIFFLPFFFIGFLFDSKFNVKYILLFLCSVVIVMLTGRRAIYLSFGLSMLSFCGIIAVGKIFFPKQVPKISGPRLMLLCAVMIAFILFLLSMGLQNKDLLLNNFQSIFDFQSNESNLERKFQYEALKEGISQNVIIGAGAGAAASYSRSFEQPWAYELFYVSVIYHYGILCFLVYLSGIIYLVWRQLKFIFLPALDHQTRLFSLCFLAGFFSFLIATATNPYIGKFDYMWIIFIPVMMVNSFNLTNEV</sequence>
<evidence type="ECO:0000259" key="6">
    <source>
        <dbReference type="Pfam" id="PF04932"/>
    </source>
</evidence>
<evidence type="ECO:0000256" key="4">
    <source>
        <dbReference type="ARBA" id="ARBA00023136"/>
    </source>
</evidence>
<evidence type="ECO:0000313" key="7">
    <source>
        <dbReference type="EMBL" id="MBT1070607.1"/>
    </source>
</evidence>
<feature type="transmembrane region" description="Helical" evidence="5">
    <location>
        <begin position="332"/>
        <end position="352"/>
    </location>
</feature>
<comment type="subcellular location">
    <subcellularLocation>
        <location evidence="1">Membrane</location>
        <topology evidence="1">Multi-pass membrane protein</topology>
    </subcellularLocation>
</comment>
<feature type="transmembrane region" description="Helical" evidence="5">
    <location>
        <begin position="396"/>
        <end position="413"/>
    </location>
</feature>
<dbReference type="EMBL" id="JAHDYS010000002">
    <property type="protein sequence ID" value="MBT1070607.1"/>
    <property type="molecule type" value="Genomic_DNA"/>
</dbReference>
<name>A0ABS5U4L7_9BACT</name>
<feature type="transmembrane region" description="Helical" evidence="5">
    <location>
        <begin position="56"/>
        <end position="74"/>
    </location>
</feature>
<dbReference type="Proteomes" id="UP000784128">
    <property type="component" value="Unassembled WGS sequence"/>
</dbReference>
<feature type="transmembrane region" description="Helical" evidence="5">
    <location>
        <begin position="372"/>
        <end position="390"/>
    </location>
</feature>
<keyword evidence="8" id="KW-1185">Reference proteome</keyword>
<evidence type="ECO:0000256" key="5">
    <source>
        <dbReference type="SAM" id="Phobius"/>
    </source>
</evidence>
<dbReference type="RefSeq" id="WP_214296325.1">
    <property type="nucleotide sequence ID" value="NZ_JAHDYS010000002.1"/>
</dbReference>
<dbReference type="Pfam" id="PF04932">
    <property type="entry name" value="Wzy_C"/>
    <property type="match status" value="1"/>
</dbReference>
<feature type="transmembrane region" description="Helical" evidence="5">
    <location>
        <begin position="243"/>
        <end position="262"/>
    </location>
</feature>
<keyword evidence="2 5" id="KW-0812">Transmembrane</keyword>
<evidence type="ECO:0000256" key="3">
    <source>
        <dbReference type="ARBA" id="ARBA00022989"/>
    </source>
</evidence>
<feature type="transmembrane region" description="Helical" evidence="5">
    <location>
        <begin position="116"/>
        <end position="138"/>
    </location>
</feature>
<keyword evidence="4 5" id="KW-0472">Membrane</keyword>
<feature type="transmembrane region" description="Helical" evidence="5">
    <location>
        <begin position="32"/>
        <end position="49"/>
    </location>
</feature>
<gene>
    <name evidence="7" type="ORF">KJB30_02300</name>
</gene>
<feature type="domain" description="O-antigen ligase-related" evidence="6">
    <location>
        <begin position="192"/>
        <end position="322"/>
    </location>
</feature>
<accession>A0ABS5U4L7</accession>
<keyword evidence="7" id="KW-0436">Ligase</keyword>
<keyword evidence="3 5" id="KW-1133">Transmembrane helix</keyword>
<proteinExistence type="predicted"/>
<feature type="transmembrane region" description="Helical" evidence="5">
    <location>
        <begin position="188"/>
        <end position="205"/>
    </location>
</feature>